<dbReference type="InterPro" id="IPR015655">
    <property type="entry name" value="PP2C"/>
</dbReference>
<sequence length="467" mass="51478">MPFVQASVRTVARTVRMRMHDKRMYQDYVRTRSPGGAAMRVSLATGKTYGALLSRGERAGQEDAMSISCIMLPCEQLRQHILHSTPGGQARDPWYGWTCQEAGGAEFGAQVVWFGCFDGHGGPSVSQLLSKKLHRVFEAAEPEMVTDTVRYTRSLGGYFGRYSGGVLERWVRKDLLGRGKREAAPNFRSLSELAQSSSEPTPSALERYDALADDGDSNATHTKLIPPPDEMQGKEITLKERATLAWLMMDREVQQNPEYDGAGSTASILLVHSLDQPAVPWYSSKYVSLTTIHVGDTRFLLCPTSDGKAVPLTTHHHPDEPGEAERLSRLGAGIVTDSFGEMRWMGTLANTRAFGDTEAKRYGVTAEPEVRSHIVRGTEFAFAIGFSDGISDVMSDQEIVDLCRGAQQPQEAAKRVLKYAENLGSVDNATVLCVPLAGWGSIGGSDETKARRKKRLSQVDLYRDRRK</sequence>
<accession>A0AAF0F5A1</accession>
<dbReference type="SUPFAM" id="SSF81606">
    <property type="entry name" value="PP2C-like"/>
    <property type="match status" value="1"/>
</dbReference>
<keyword evidence="3" id="KW-1185">Reference proteome</keyword>
<dbReference type="EMBL" id="CP119962">
    <property type="protein sequence ID" value="WFD40144.1"/>
    <property type="molecule type" value="Genomic_DNA"/>
</dbReference>
<dbReference type="RefSeq" id="XP_060123041.1">
    <property type="nucleotide sequence ID" value="XM_060267058.1"/>
</dbReference>
<protein>
    <recommendedName>
        <fullName evidence="1">PPM-type phosphatase domain-containing protein</fullName>
    </recommendedName>
</protein>
<dbReference type="InterPro" id="IPR036457">
    <property type="entry name" value="PPM-type-like_dom_sf"/>
</dbReference>
<dbReference type="Pfam" id="PF00481">
    <property type="entry name" value="PP2C"/>
    <property type="match status" value="1"/>
</dbReference>
<dbReference type="CDD" id="cd00143">
    <property type="entry name" value="PP2Cc"/>
    <property type="match status" value="1"/>
</dbReference>
<dbReference type="SMART" id="SM00332">
    <property type="entry name" value="PP2Cc"/>
    <property type="match status" value="1"/>
</dbReference>
<dbReference type="PANTHER" id="PTHR47992">
    <property type="entry name" value="PROTEIN PHOSPHATASE"/>
    <property type="match status" value="1"/>
</dbReference>
<dbReference type="GeneID" id="85226781"/>
<dbReference type="InterPro" id="IPR001932">
    <property type="entry name" value="PPM-type_phosphatase-like_dom"/>
</dbReference>
<proteinExistence type="predicted"/>
<gene>
    <name evidence="2" type="ORF">MJAP1_003130</name>
</gene>
<dbReference type="GO" id="GO:0004722">
    <property type="term" value="F:protein serine/threonine phosphatase activity"/>
    <property type="evidence" value="ECO:0007669"/>
    <property type="project" value="InterPro"/>
</dbReference>
<dbReference type="Gene3D" id="3.60.40.10">
    <property type="entry name" value="PPM-type phosphatase domain"/>
    <property type="match status" value="1"/>
</dbReference>
<dbReference type="Proteomes" id="UP001217754">
    <property type="component" value="Chromosome 5"/>
</dbReference>
<dbReference type="AlphaFoldDB" id="A0AAF0F5A1"/>
<dbReference type="PROSITE" id="PS51746">
    <property type="entry name" value="PPM_2"/>
    <property type="match status" value="1"/>
</dbReference>
<feature type="domain" description="PPM-type phosphatase" evidence="1">
    <location>
        <begin position="86"/>
        <end position="436"/>
    </location>
</feature>
<evidence type="ECO:0000259" key="1">
    <source>
        <dbReference type="PROSITE" id="PS51746"/>
    </source>
</evidence>
<organism evidence="2 3">
    <name type="scientific">Malassezia japonica</name>
    <dbReference type="NCBI Taxonomy" id="223818"/>
    <lineage>
        <taxon>Eukaryota</taxon>
        <taxon>Fungi</taxon>
        <taxon>Dikarya</taxon>
        <taxon>Basidiomycota</taxon>
        <taxon>Ustilaginomycotina</taxon>
        <taxon>Malasseziomycetes</taxon>
        <taxon>Malasseziales</taxon>
        <taxon>Malasseziaceae</taxon>
        <taxon>Malassezia</taxon>
    </lineage>
</organism>
<reference evidence="2" key="1">
    <citation type="submission" date="2023-03" db="EMBL/GenBank/DDBJ databases">
        <title>Mating type loci evolution in Malassezia.</title>
        <authorList>
            <person name="Coelho M.A."/>
        </authorList>
    </citation>
    <scope>NUCLEOTIDE SEQUENCE</scope>
    <source>
        <strain evidence="2">CBS 9431</strain>
    </source>
</reference>
<evidence type="ECO:0000313" key="2">
    <source>
        <dbReference type="EMBL" id="WFD40144.1"/>
    </source>
</evidence>
<evidence type="ECO:0000313" key="3">
    <source>
        <dbReference type="Proteomes" id="UP001217754"/>
    </source>
</evidence>
<name>A0AAF0F5A1_9BASI</name>